<sequence>MSDWRGLAATGLGLGHSPFAPGTAGSGGALVLVWMIMTYGGAQGGYALLAIAILLYPAGRSLAEWAEQEWGDDPGCFVLDEIAGYLLGAAIVWLATASSPDVTELVALFVLFRAFDILKPWPISRLEELKGGDGVMLDDVAAGILAAVVLLLLPILF</sequence>
<dbReference type="PIRSF" id="PIRSF006162">
    <property type="entry name" value="PgpA"/>
    <property type="match status" value="1"/>
</dbReference>
<keyword evidence="1" id="KW-0812">Transmembrane</keyword>
<dbReference type="PANTHER" id="PTHR36305">
    <property type="entry name" value="PHOSPHATIDYLGLYCEROPHOSPHATASE A"/>
    <property type="match status" value="1"/>
</dbReference>
<dbReference type="GO" id="GO:0008962">
    <property type="term" value="F:phosphatidylglycerophosphatase activity"/>
    <property type="evidence" value="ECO:0007669"/>
    <property type="project" value="InterPro"/>
</dbReference>
<dbReference type="PANTHER" id="PTHR36305:SF1">
    <property type="entry name" value="PHOSPHATIDYLGLYCEROPHOSPHATASE A"/>
    <property type="match status" value="1"/>
</dbReference>
<keyword evidence="1" id="KW-0472">Membrane</keyword>
<protein>
    <recommendedName>
        <fullName evidence="2">YutG/PgpA domain-containing protein</fullName>
    </recommendedName>
</protein>
<feature type="transmembrane region" description="Helical" evidence="1">
    <location>
        <begin position="32"/>
        <end position="56"/>
    </location>
</feature>
<dbReference type="EMBL" id="UINC01001445">
    <property type="protein sequence ID" value="SUZ80880.1"/>
    <property type="molecule type" value="Genomic_DNA"/>
</dbReference>
<dbReference type="AlphaFoldDB" id="A0A381QP71"/>
<dbReference type="GO" id="GO:0006629">
    <property type="term" value="P:lipid metabolic process"/>
    <property type="evidence" value="ECO:0007669"/>
    <property type="project" value="InterPro"/>
</dbReference>
<dbReference type="InterPro" id="IPR007686">
    <property type="entry name" value="YutG/PgpA"/>
</dbReference>
<keyword evidence="1" id="KW-1133">Transmembrane helix</keyword>
<evidence type="ECO:0000313" key="3">
    <source>
        <dbReference type="EMBL" id="SUZ80880.1"/>
    </source>
</evidence>
<organism evidence="3">
    <name type="scientific">marine metagenome</name>
    <dbReference type="NCBI Taxonomy" id="408172"/>
    <lineage>
        <taxon>unclassified sequences</taxon>
        <taxon>metagenomes</taxon>
        <taxon>ecological metagenomes</taxon>
    </lineage>
</organism>
<evidence type="ECO:0000256" key="1">
    <source>
        <dbReference type="SAM" id="Phobius"/>
    </source>
</evidence>
<proteinExistence type="predicted"/>
<accession>A0A381QP71</accession>
<evidence type="ECO:0000259" key="2">
    <source>
        <dbReference type="Pfam" id="PF04608"/>
    </source>
</evidence>
<feature type="domain" description="YutG/PgpA" evidence="2">
    <location>
        <begin position="8"/>
        <end position="153"/>
    </location>
</feature>
<reference evidence="3" key="1">
    <citation type="submission" date="2018-05" db="EMBL/GenBank/DDBJ databases">
        <authorList>
            <person name="Lanie J.A."/>
            <person name="Ng W.-L."/>
            <person name="Kazmierczak K.M."/>
            <person name="Andrzejewski T.M."/>
            <person name="Davidsen T.M."/>
            <person name="Wayne K.J."/>
            <person name="Tettelin H."/>
            <person name="Glass J.I."/>
            <person name="Rusch D."/>
            <person name="Podicherti R."/>
            <person name="Tsui H.-C.T."/>
            <person name="Winkler M.E."/>
        </authorList>
    </citation>
    <scope>NUCLEOTIDE SEQUENCE</scope>
</reference>
<feature type="transmembrane region" description="Helical" evidence="1">
    <location>
        <begin position="77"/>
        <end position="96"/>
    </location>
</feature>
<dbReference type="CDD" id="cd06971">
    <property type="entry name" value="PgpA"/>
    <property type="match status" value="1"/>
</dbReference>
<gene>
    <name evidence="3" type="ORF">METZ01_LOCUS33734</name>
</gene>
<feature type="transmembrane region" description="Helical" evidence="1">
    <location>
        <begin position="139"/>
        <end position="156"/>
    </location>
</feature>
<dbReference type="SUPFAM" id="SSF101307">
    <property type="entry name" value="YutG-like"/>
    <property type="match status" value="1"/>
</dbReference>
<dbReference type="Pfam" id="PF04608">
    <property type="entry name" value="PgpA"/>
    <property type="match status" value="1"/>
</dbReference>
<dbReference type="InterPro" id="IPR036681">
    <property type="entry name" value="PgpA-like_sf"/>
</dbReference>
<name>A0A381QP71_9ZZZZ</name>
<dbReference type="InterPro" id="IPR026037">
    <property type="entry name" value="PgpA"/>
</dbReference>